<keyword evidence="2" id="KW-0805">Transcription regulation</keyword>
<gene>
    <name evidence="6" type="ORF">N8A98_14370</name>
</gene>
<reference evidence="6 7" key="1">
    <citation type="submission" date="2022-09" db="EMBL/GenBank/DDBJ databases">
        <title>Interaction between co-microsymbionts with complementary sets of symbiotic genes in legume-rhizobium systems.</title>
        <authorList>
            <person name="Safronova V."/>
            <person name="Sazanova A."/>
            <person name="Afonin A."/>
            <person name="Chirak E."/>
        </authorList>
    </citation>
    <scope>NUCLEOTIDE SEQUENCE [LARGE SCALE GENOMIC DNA]</scope>
    <source>
        <strain evidence="6 7">A18/4-1</strain>
    </source>
</reference>
<evidence type="ECO:0000313" key="7">
    <source>
        <dbReference type="Proteomes" id="UP001061862"/>
    </source>
</evidence>
<dbReference type="PANTHER" id="PTHR30537:SF1">
    <property type="entry name" value="HTH-TYPE TRANSCRIPTIONAL REGULATOR PGRR"/>
    <property type="match status" value="1"/>
</dbReference>
<keyword evidence="4" id="KW-0804">Transcription</keyword>
<dbReference type="RefSeq" id="WP_262166318.1">
    <property type="nucleotide sequence ID" value="NZ_CP104965.1"/>
</dbReference>
<protein>
    <submittedName>
        <fullName evidence="6">LysR substrate-binding domain-containing protein</fullName>
    </submittedName>
</protein>
<dbReference type="InterPro" id="IPR036390">
    <property type="entry name" value="WH_DNA-bd_sf"/>
</dbReference>
<dbReference type="Gene3D" id="3.40.190.290">
    <property type="match status" value="1"/>
</dbReference>
<dbReference type="SUPFAM" id="SSF53850">
    <property type="entry name" value="Periplasmic binding protein-like II"/>
    <property type="match status" value="1"/>
</dbReference>
<evidence type="ECO:0000256" key="1">
    <source>
        <dbReference type="ARBA" id="ARBA00009437"/>
    </source>
</evidence>
<evidence type="ECO:0000313" key="6">
    <source>
        <dbReference type="EMBL" id="UXN68445.1"/>
    </source>
</evidence>
<keyword evidence="7" id="KW-1185">Reference proteome</keyword>
<dbReference type="InterPro" id="IPR005119">
    <property type="entry name" value="LysR_subst-bd"/>
</dbReference>
<dbReference type="PRINTS" id="PR00039">
    <property type="entry name" value="HTHLYSR"/>
</dbReference>
<dbReference type="Pfam" id="PF03466">
    <property type="entry name" value="LysR_substrate"/>
    <property type="match status" value="1"/>
</dbReference>
<evidence type="ECO:0000259" key="5">
    <source>
        <dbReference type="PROSITE" id="PS50931"/>
    </source>
</evidence>
<evidence type="ECO:0000256" key="3">
    <source>
        <dbReference type="ARBA" id="ARBA00023125"/>
    </source>
</evidence>
<dbReference type="PROSITE" id="PS50931">
    <property type="entry name" value="HTH_LYSR"/>
    <property type="match status" value="1"/>
</dbReference>
<proteinExistence type="inferred from homology"/>
<sequence>MKREDLSDLAAFLAVAEERSFTRGAIRLGLSQATLSQTVSNLERRLGLRLLARTTRSVRTTEAGQRLLETLRPALADIDAQVQALIALSDTPSGTIRLTSIRFAARALVLPALSAFRQAYPRVKVEISAEDAFTDIVASGFDGGIRFGHQVEKDMVAVPIGPDARVAVVAAPGYFERHGRPENPRDLARHDCINFRMASAGSIARWQFWENGRALDVKVDGALTVNDGDLLAQAALDGQGLAYIFEDQVAEHLKSGRLLRCLEAWCPPLPGYHLYYPTRRQKTPALAALVEALRYRA</sequence>
<dbReference type="InterPro" id="IPR058163">
    <property type="entry name" value="LysR-type_TF_proteobact-type"/>
</dbReference>
<evidence type="ECO:0000256" key="4">
    <source>
        <dbReference type="ARBA" id="ARBA00023163"/>
    </source>
</evidence>
<feature type="domain" description="HTH lysR-type" evidence="5">
    <location>
        <begin position="4"/>
        <end position="61"/>
    </location>
</feature>
<comment type="similarity">
    <text evidence="1">Belongs to the LysR transcriptional regulatory family.</text>
</comment>
<dbReference type="Gene3D" id="1.10.10.10">
    <property type="entry name" value="Winged helix-like DNA-binding domain superfamily/Winged helix DNA-binding domain"/>
    <property type="match status" value="1"/>
</dbReference>
<evidence type="ECO:0000256" key="2">
    <source>
        <dbReference type="ARBA" id="ARBA00023015"/>
    </source>
</evidence>
<keyword evidence="3" id="KW-0238">DNA-binding</keyword>
<dbReference type="CDD" id="cd08474">
    <property type="entry name" value="PBP2_CrgA_like_5"/>
    <property type="match status" value="1"/>
</dbReference>
<dbReference type="Pfam" id="PF00126">
    <property type="entry name" value="HTH_1"/>
    <property type="match status" value="1"/>
</dbReference>
<name>A0ABY6C880_9HYPH</name>
<dbReference type="Proteomes" id="UP001061862">
    <property type="component" value="Chromosome"/>
</dbReference>
<accession>A0ABY6C880</accession>
<dbReference type="PANTHER" id="PTHR30537">
    <property type="entry name" value="HTH-TYPE TRANSCRIPTIONAL REGULATOR"/>
    <property type="match status" value="1"/>
</dbReference>
<organism evidence="6 7">
    <name type="scientific">Devosia neptuniae</name>
    <dbReference type="NCBI Taxonomy" id="191302"/>
    <lineage>
        <taxon>Bacteria</taxon>
        <taxon>Pseudomonadati</taxon>
        <taxon>Pseudomonadota</taxon>
        <taxon>Alphaproteobacteria</taxon>
        <taxon>Hyphomicrobiales</taxon>
        <taxon>Devosiaceae</taxon>
        <taxon>Devosia</taxon>
    </lineage>
</organism>
<dbReference type="InterPro" id="IPR036388">
    <property type="entry name" value="WH-like_DNA-bd_sf"/>
</dbReference>
<dbReference type="SUPFAM" id="SSF46785">
    <property type="entry name" value="Winged helix' DNA-binding domain"/>
    <property type="match status" value="1"/>
</dbReference>
<dbReference type="EMBL" id="CP104965">
    <property type="protein sequence ID" value="UXN68445.1"/>
    <property type="molecule type" value="Genomic_DNA"/>
</dbReference>
<dbReference type="InterPro" id="IPR000847">
    <property type="entry name" value="LysR_HTH_N"/>
</dbReference>